<reference evidence="4 6" key="2">
    <citation type="submission" date="2019-06" db="EMBL/GenBank/DDBJ databases">
        <title>Pseudomonas bimorpha sp. nov. isolated from bovine raw milk and skim milk concentrate.</title>
        <authorList>
            <person name="Hofmann K."/>
            <person name="Huptas C."/>
            <person name="Doll E."/>
            <person name="Scherer S."/>
            <person name="Wenning M."/>
        </authorList>
    </citation>
    <scope>NUCLEOTIDE SEQUENCE [LARGE SCALE GENOMIC DNA]</scope>
    <source>
        <strain evidence="4 6">DSM 17515</strain>
    </source>
</reference>
<dbReference type="Pfam" id="PF09081">
    <property type="entry name" value="AMT4_dom_C"/>
    <property type="match status" value="1"/>
</dbReference>
<dbReference type="Gene3D" id="2.60.40.10">
    <property type="entry name" value="Immunoglobulins"/>
    <property type="match status" value="1"/>
</dbReference>
<evidence type="ECO:0000313" key="3">
    <source>
        <dbReference type="EMBL" id="SDR43343.1"/>
    </source>
</evidence>
<name>A0A1H1J0A6_9PSED</name>
<dbReference type="SMART" id="SM00642">
    <property type="entry name" value="Aamy"/>
    <property type="match status" value="1"/>
</dbReference>
<dbReference type="InterPro" id="IPR015165">
    <property type="entry name" value="AMT4_domain_C"/>
</dbReference>
<accession>A0A1H1J0A6</accession>
<comment type="caution">
    <text evidence="4">The sequence shown here is derived from an EMBL/GenBank/DDBJ whole genome shotgun (WGS) entry which is preliminary data.</text>
</comment>
<feature type="domain" description="CBM20" evidence="2">
    <location>
        <begin position="429"/>
        <end position="529"/>
    </location>
</feature>
<dbReference type="EMBL" id="VFES01000001">
    <property type="protein sequence ID" value="TWR69932.1"/>
    <property type="molecule type" value="Genomic_DNA"/>
</dbReference>
<dbReference type="GO" id="GO:2001070">
    <property type="term" value="F:starch binding"/>
    <property type="evidence" value="ECO:0007669"/>
    <property type="project" value="InterPro"/>
</dbReference>
<dbReference type="InterPro" id="IPR013784">
    <property type="entry name" value="Carb-bd-like_fold"/>
</dbReference>
<dbReference type="OrthoDB" id="9805159at2"/>
<dbReference type="EMBL" id="FNKM01000002">
    <property type="protein sequence ID" value="SDR43343.1"/>
    <property type="molecule type" value="Genomic_DNA"/>
</dbReference>
<dbReference type="AlphaFoldDB" id="A0A1H1J0A6"/>
<dbReference type="InterPro" id="IPR002044">
    <property type="entry name" value="CBM20"/>
</dbReference>
<sequence length="529" mass="58660">MKRTGWYCTTIVWLLACTVHAASPSVRNGGGEDILLQGFHWNSSRNTPQKWYEVLAQMAPTIGQDGFTKIWLPPAWTDQSSWSDAASGTSGGGEGYFWSDFDKNSRYGSDSQLKQAVAALAGAGVQAIYDLVPNHMNDKLPSQQIRFPRGLKLWRDDCTTPIVCDEGDAFMSGSADLNTSNSEVSQRFMQEFRNLRDNYSAKGLRFDFARGYAAERVDVWMKNFGDQAFCVGELWKGPSEYPANDWRSQASWQDALKDWSDRSHCSVFDFALKERMQNGSVAEWRHGLNGNPDPAWRQIAVTFVDNHDTGYSPGQYGGQHHWSLADPQRNIAYAYILLSPGTPAVYWPDMYDWGRGDLIRELISLRKGAGIRADSPISFQPNYSGLVAAIQGSRKRLLIALDSDLSKVPDGFSPALFADGQRIRSWQAAPASSDTTTILHCDNVRPGLGQAVYAVGSPIELGAWDPAHAIALQPGASNRWSGTVVWPTQQHIEWKCLIRSLSNVNEVYWQDGLNTQFTTGAASETAGSF</sequence>
<dbReference type="PANTHER" id="PTHR43447">
    <property type="entry name" value="ALPHA-AMYLASE"/>
    <property type="match status" value="1"/>
</dbReference>
<dbReference type="SUPFAM" id="SSF51011">
    <property type="entry name" value="Glycosyl hydrolase domain"/>
    <property type="match status" value="1"/>
</dbReference>
<dbReference type="Gene3D" id="3.20.20.80">
    <property type="entry name" value="Glycosidases"/>
    <property type="match status" value="1"/>
</dbReference>
<proteinExistence type="predicted"/>
<evidence type="ECO:0000313" key="5">
    <source>
        <dbReference type="Proteomes" id="UP000198740"/>
    </source>
</evidence>
<dbReference type="InterPro" id="IPR006047">
    <property type="entry name" value="GH13_cat_dom"/>
</dbReference>
<feature type="chain" id="PRO_5044371737" evidence="1">
    <location>
        <begin position="22"/>
        <end position="529"/>
    </location>
</feature>
<keyword evidence="1" id="KW-0732">Signal</keyword>
<dbReference type="InterPro" id="IPR013780">
    <property type="entry name" value="Glyco_hydro_b"/>
</dbReference>
<dbReference type="SUPFAM" id="SSF51445">
    <property type="entry name" value="(Trans)glycosidases"/>
    <property type="match status" value="1"/>
</dbReference>
<reference evidence="3 5" key="1">
    <citation type="submission" date="2016-10" db="EMBL/GenBank/DDBJ databases">
        <authorList>
            <person name="Varghese N."/>
            <person name="Submissions S."/>
        </authorList>
    </citation>
    <scope>NUCLEOTIDE SEQUENCE [LARGE SCALE GENOMIC DNA]</scope>
    <source>
        <strain evidence="3 5">BS2976</strain>
    </source>
</reference>
<dbReference type="Gene3D" id="2.60.40.1180">
    <property type="entry name" value="Golgi alpha-mannosidase II"/>
    <property type="match status" value="1"/>
</dbReference>
<dbReference type="GO" id="GO:0005975">
    <property type="term" value="P:carbohydrate metabolic process"/>
    <property type="evidence" value="ECO:0007669"/>
    <property type="project" value="InterPro"/>
</dbReference>
<evidence type="ECO:0000256" key="1">
    <source>
        <dbReference type="SAM" id="SignalP"/>
    </source>
</evidence>
<dbReference type="PROSITE" id="PS51166">
    <property type="entry name" value="CBM20"/>
    <property type="match status" value="1"/>
</dbReference>
<dbReference type="Pfam" id="PF00686">
    <property type="entry name" value="CBM_20"/>
    <property type="match status" value="1"/>
</dbReference>
<dbReference type="InterPro" id="IPR017853">
    <property type="entry name" value="GH"/>
</dbReference>
<evidence type="ECO:0000259" key="2">
    <source>
        <dbReference type="PROSITE" id="PS51166"/>
    </source>
</evidence>
<evidence type="ECO:0000313" key="4">
    <source>
        <dbReference type="EMBL" id="TWR69932.1"/>
    </source>
</evidence>
<evidence type="ECO:0000313" key="6">
    <source>
        <dbReference type="Proteomes" id="UP000317267"/>
    </source>
</evidence>
<dbReference type="SMART" id="SM01065">
    <property type="entry name" value="CBM_2"/>
    <property type="match status" value="1"/>
</dbReference>
<dbReference type="PROSITE" id="PS51257">
    <property type="entry name" value="PROKAR_LIPOPROTEIN"/>
    <property type="match status" value="1"/>
</dbReference>
<keyword evidence="5" id="KW-1185">Reference proteome</keyword>
<dbReference type="RefSeq" id="WP_090409454.1">
    <property type="nucleotide sequence ID" value="NZ_FNKM01000002.1"/>
</dbReference>
<dbReference type="InterPro" id="IPR013783">
    <property type="entry name" value="Ig-like_fold"/>
</dbReference>
<dbReference type="Proteomes" id="UP000198740">
    <property type="component" value="Unassembled WGS sequence"/>
</dbReference>
<organism evidence="4 6">
    <name type="scientific">Pseudomonas grimontii</name>
    <dbReference type="NCBI Taxonomy" id="129847"/>
    <lineage>
        <taxon>Bacteria</taxon>
        <taxon>Pseudomonadati</taxon>
        <taxon>Pseudomonadota</taxon>
        <taxon>Gammaproteobacteria</taxon>
        <taxon>Pseudomonadales</taxon>
        <taxon>Pseudomonadaceae</taxon>
        <taxon>Pseudomonas</taxon>
    </lineage>
</organism>
<gene>
    <name evidence="4" type="ORF">FIV39_00930</name>
    <name evidence="3" type="ORF">SAMN04490186_6554</name>
</gene>
<dbReference type="SUPFAM" id="SSF49452">
    <property type="entry name" value="Starch-binding domain-like"/>
    <property type="match status" value="1"/>
</dbReference>
<feature type="signal peptide" evidence="1">
    <location>
        <begin position="1"/>
        <end position="21"/>
    </location>
</feature>
<dbReference type="Proteomes" id="UP000317267">
    <property type="component" value="Unassembled WGS sequence"/>
</dbReference>
<protein>
    <submittedName>
        <fullName evidence="3">Alpha-amylase</fullName>
    </submittedName>
    <submittedName>
        <fullName evidence="4">DUF1921 domain-containing protein</fullName>
    </submittedName>
</protein>